<gene>
    <name evidence="8" type="ORF">E5Q53_06520</name>
</gene>
<dbReference type="EMBL" id="CP038817">
    <property type="protein sequence ID" value="QEN11101.1"/>
    <property type="molecule type" value="Genomic_DNA"/>
</dbReference>
<keyword evidence="8" id="KW-0378">Hydrolase</keyword>
<evidence type="ECO:0000256" key="4">
    <source>
        <dbReference type="ARBA" id="ARBA00022679"/>
    </source>
</evidence>
<dbReference type="GO" id="GO:0003677">
    <property type="term" value="F:DNA binding"/>
    <property type="evidence" value="ECO:0007669"/>
    <property type="project" value="InterPro"/>
</dbReference>
<dbReference type="InterPro" id="IPR002295">
    <property type="entry name" value="N4/N6-MTase_EcoPI_Mod-like"/>
</dbReference>
<dbReference type="Pfam" id="PF01555">
    <property type="entry name" value="N6_N4_Mtase"/>
    <property type="match status" value="1"/>
</dbReference>
<dbReference type="KEGG" id="hpaa:E5Q53_06520"/>
<dbReference type="GO" id="GO:0004519">
    <property type="term" value="F:endonuclease activity"/>
    <property type="evidence" value="ECO:0007669"/>
    <property type="project" value="UniProtKB-KW"/>
</dbReference>
<dbReference type="Gene3D" id="3.40.50.150">
    <property type="entry name" value="Vaccinia Virus protein VP39"/>
    <property type="match status" value="1"/>
</dbReference>
<sequence length="228" mass="26432">MFSHQDYLSFVNKKNKMNGIDLFKLIPDKAVKIAFFDPQYRGVLDKMSYGNEGKGRGKERAALPQMTDEIIQQFINEFERVLLPNGYLFLWVDKFHLVEGVKPWLENTPSLSVVDMLTWDKQKIGMGYRTRRRSEYLVVIQKEPKKAKITWTLHNIPDVWAEKLQSKPHTHSKPIEMQKQLILATTQEGDLILDPASGGYSVFECCKQTNRNFIGCDLIFGDDENEQD</sequence>
<evidence type="ECO:0000313" key="8">
    <source>
        <dbReference type="EMBL" id="QEN11101.1"/>
    </source>
</evidence>
<keyword evidence="4" id="KW-0808">Transferase</keyword>
<feature type="domain" description="DNA methylase N-4/N-6" evidence="7">
    <location>
        <begin position="57"/>
        <end position="218"/>
    </location>
</feature>
<evidence type="ECO:0000256" key="3">
    <source>
        <dbReference type="ARBA" id="ARBA00022603"/>
    </source>
</evidence>
<accession>A0AAE6MP76</accession>
<evidence type="ECO:0000256" key="2">
    <source>
        <dbReference type="ARBA" id="ARBA00011900"/>
    </source>
</evidence>
<reference evidence="8 9" key="1">
    <citation type="submission" date="2019-04" db="EMBL/GenBank/DDBJ databases">
        <title>Complete Genome and Methylome Analysis of Haemophilus haemolyticus NEB129.</title>
        <authorList>
            <person name="Fomenkov A."/>
            <person name="Roberts R.J."/>
            <person name="Anton B.P."/>
            <person name="Vincze T."/>
        </authorList>
    </citation>
    <scope>NUCLEOTIDE SEQUENCE [LARGE SCALE GENOMIC DNA]</scope>
    <source>
        <strain evidence="8 9">NEB129</strain>
    </source>
</reference>
<evidence type="ECO:0000256" key="6">
    <source>
        <dbReference type="ARBA" id="ARBA00047942"/>
    </source>
</evidence>
<dbReference type="GeneID" id="78224755"/>
<dbReference type="GO" id="GO:0009007">
    <property type="term" value="F:site-specific DNA-methyltransferase (adenine-specific) activity"/>
    <property type="evidence" value="ECO:0007669"/>
    <property type="project" value="UniProtKB-EC"/>
</dbReference>
<dbReference type="Proteomes" id="UP000323974">
    <property type="component" value="Chromosome"/>
</dbReference>
<dbReference type="RefSeq" id="WP_005707043.1">
    <property type="nucleotide sequence ID" value="NZ_CP038817.1"/>
</dbReference>
<protein>
    <recommendedName>
        <fullName evidence="2">site-specific DNA-methyltransferase (adenine-specific)</fullName>
        <ecNumber evidence="2">2.1.1.72</ecNumber>
    </recommendedName>
</protein>
<dbReference type="InterPro" id="IPR029063">
    <property type="entry name" value="SAM-dependent_MTases_sf"/>
</dbReference>
<name>A0AAE6MP76_HAEPH</name>
<dbReference type="AlphaFoldDB" id="A0AAE6MP76"/>
<keyword evidence="3" id="KW-0489">Methyltransferase</keyword>
<organism evidence="8 9">
    <name type="scientific">Haemophilus parahaemolyticus</name>
    <dbReference type="NCBI Taxonomy" id="735"/>
    <lineage>
        <taxon>Bacteria</taxon>
        <taxon>Pseudomonadati</taxon>
        <taxon>Pseudomonadota</taxon>
        <taxon>Gammaproteobacteria</taxon>
        <taxon>Pasteurellales</taxon>
        <taxon>Pasteurellaceae</taxon>
        <taxon>Haemophilus</taxon>
    </lineage>
</organism>
<keyword evidence="5" id="KW-0949">S-adenosyl-L-methionine</keyword>
<dbReference type="REBASE" id="3422">
    <property type="entry name" value="M.HhaII"/>
</dbReference>
<keyword evidence="8" id="KW-0540">Nuclease</keyword>
<proteinExistence type="inferred from homology"/>
<evidence type="ECO:0000256" key="1">
    <source>
        <dbReference type="ARBA" id="ARBA00006594"/>
    </source>
</evidence>
<dbReference type="SUPFAM" id="SSF53335">
    <property type="entry name" value="S-adenosyl-L-methionine-dependent methyltransferases"/>
    <property type="match status" value="1"/>
</dbReference>
<dbReference type="SMR" id="A0AAE6MP76"/>
<dbReference type="GO" id="GO:0032259">
    <property type="term" value="P:methylation"/>
    <property type="evidence" value="ECO:0007669"/>
    <property type="project" value="UniProtKB-KW"/>
</dbReference>
<evidence type="ECO:0000259" key="7">
    <source>
        <dbReference type="Pfam" id="PF01555"/>
    </source>
</evidence>
<evidence type="ECO:0000256" key="5">
    <source>
        <dbReference type="ARBA" id="ARBA00022691"/>
    </source>
</evidence>
<dbReference type="InterPro" id="IPR002941">
    <property type="entry name" value="DNA_methylase_N4/N6"/>
</dbReference>
<dbReference type="PRINTS" id="PR00506">
    <property type="entry name" value="D21N6MTFRASE"/>
</dbReference>
<evidence type="ECO:0000313" key="9">
    <source>
        <dbReference type="Proteomes" id="UP000323974"/>
    </source>
</evidence>
<dbReference type="GO" id="GO:0008170">
    <property type="term" value="F:N-methyltransferase activity"/>
    <property type="evidence" value="ECO:0007669"/>
    <property type="project" value="InterPro"/>
</dbReference>
<comment type="catalytic activity">
    <reaction evidence="6">
        <text>a 2'-deoxyadenosine in DNA + S-adenosyl-L-methionine = an N(6)-methyl-2'-deoxyadenosine in DNA + S-adenosyl-L-homocysteine + H(+)</text>
        <dbReference type="Rhea" id="RHEA:15197"/>
        <dbReference type="Rhea" id="RHEA-COMP:12418"/>
        <dbReference type="Rhea" id="RHEA-COMP:12419"/>
        <dbReference type="ChEBI" id="CHEBI:15378"/>
        <dbReference type="ChEBI" id="CHEBI:57856"/>
        <dbReference type="ChEBI" id="CHEBI:59789"/>
        <dbReference type="ChEBI" id="CHEBI:90615"/>
        <dbReference type="ChEBI" id="CHEBI:90616"/>
        <dbReference type="EC" id="2.1.1.72"/>
    </reaction>
</comment>
<dbReference type="EC" id="2.1.1.72" evidence="2"/>
<keyword evidence="8" id="KW-0255">Endonuclease</keyword>
<comment type="similarity">
    <text evidence="1">Belongs to the N(4)/N(6)-methyltransferase family.</text>
</comment>